<evidence type="ECO:0000313" key="2">
    <source>
        <dbReference type="EMBL" id="MBW8481718.1"/>
    </source>
</evidence>
<keyword evidence="2" id="KW-0489">Methyltransferase</keyword>
<organism evidence="2 3">
    <name type="scientific">Actinomadura parmotrematis</name>
    <dbReference type="NCBI Taxonomy" id="2864039"/>
    <lineage>
        <taxon>Bacteria</taxon>
        <taxon>Bacillati</taxon>
        <taxon>Actinomycetota</taxon>
        <taxon>Actinomycetes</taxon>
        <taxon>Streptosporangiales</taxon>
        <taxon>Thermomonosporaceae</taxon>
        <taxon>Actinomadura</taxon>
    </lineage>
</organism>
<dbReference type="InterPro" id="IPR013216">
    <property type="entry name" value="Methyltransf_11"/>
</dbReference>
<evidence type="ECO:0000259" key="1">
    <source>
        <dbReference type="Pfam" id="PF08241"/>
    </source>
</evidence>
<keyword evidence="2" id="KW-0808">Transferase</keyword>
<dbReference type="Pfam" id="PF08241">
    <property type="entry name" value="Methyltransf_11"/>
    <property type="match status" value="1"/>
</dbReference>
<sequence length="251" mass="27849">MDEVARQTYADLTRERWEANADYWVKVIRGGHDRYRTELTDRALLEAVGPCAGLRVLDAGCGEGYLSRTLAERGASVVGVDAAQGLVDAAQAVPTAAEFVRAGVEALPMPDAEFDLVVCNHLFSHLADPGPAIAEFGRVLKGGGRLIVLTLHPCFYVERSEHGERASVPADRYFEARGIDQYFAVDGLDSPSMITSWLRPLEYYSRTLREAGFVITDLREPHPSAEQLRDDPWWRVGFPSPLFMLLVAELR</sequence>
<protein>
    <submittedName>
        <fullName evidence="2">Methyltransferase domain-containing protein</fullName>
    </submittedName>
</protein>
<dbReference type="GO" id="GO:0032259">
    <property type="term" value="P:methylation"/>
    <property type="evidence" value="ECO:0007669"/>
    <property type="project" value="UniProtKB-KW"/>
</dbReference>
<evidence type="ECO:0000313" key="3">
    <source>
        <dbReference type="Proteomes" id="UP000774570"/>
    </source>
</evidence>
<name>A0ABS7FQ93_9ACTN</name>
<accession>A0ABS7FQ93</accession>
<dbReference type="SUPFAM" id="SSF53335">
    <property type="entry name" value="S-adenosyl-L-methionine-dependent methyltransferases"/>
    <property type="match status" value="1"/>
</dbReference>
<gene>
    <name evidence="2" type="ORF">K1Y72_05000</name>
</gene>
<dbReference type="PANTHER" id="PTHR43591">
    <property type="entry name" value="METHYLTRANSFERASE"/>
    <property type="match status" value="1"/>
</dbReference>
<dbReference type="CDD" id="cd02440">
    <property type="entry name" value="AdoMet_MTases"/>
    <property type="match status" value="1"/>
</dbReference>
<dbReference type="Gene3D" id="3.40.50.150">
    <property type="entry name" value="Vaccinia Virus protein VP39"/>
    <property type="match status" value="1"/>
</dbReference>
<proteinExistence type="predicted"/>
<feature type="domain" description="Methyltransferase type 11" evidence="1">
    <location>
        <begin position="57"/>
        <end position="148"/>
    </location>
</feature>
<dbReference type="InterPro" id="IPR029063">
    <property type="entry name" value="SAM-dependent_MTases_sf"/>
</dbReference>
<dbReference type="EMBL" id="JAIBOA010000002">
    <property type="protein sequence ID" value="MBW8481718.1"/>
    <property type="molecule type" value="Genomic_DNA"/>
</dbReference>
<reference evidence="2 3" key="1">
    <citation type="submission" date="2021-07" db="EMBL/GenBank/DDBJ databases">
        <title>Actinomadura sp. PM05-2 isolated from lichen.</title>
        <authorList>
            <person name="Somphong A."/>
            <person name="Phongsopitanun W."/>
            <person name="Tanasupawat S."/>
            <person name="Peongsungnone V."/>
        </authorList>
    </citation>
    <scope>NUCLEOTIDE SEQUENCE [LARGE SCALE GENOMIC DNA]</scope>
    <source>
        <strain evidence="2 3">PM05-2</strain>
    </source>
</reference>
<comment type="caution">
    <text evidence="2">The sequence shown here is derived from an EMBL/GenBank/DDBJ whole genome shotgun (WGS) entry which is preliminary data.</text>
</comment>
<keyword evidence="3" id="KW-1185">Reference proteome</keyword>
<dbReference type="GO" id="GO:0008168">
    <property type="term" value="F:methyltransferase activity"/>
    <property type="evidence" value="ECO:0007669"/>
    <property type="project" value="UniProtKB-KW"/>
</dbReference>
<dbReference type="Proteomes" id="UP000774570">
    <property type="component" value="Unassembled WGS sequence"/>
</dbReference>
<dbReference type="RefSeq" id="WP_220163583.1">
    <property type="nucleotide sequence ID" value="NZ_JAIBOA010000002.1"/>
</dbReference>